<reference evidence="2" key="1">
    <citation type="journal article" date="2014" name="Int. J. Syst. Evol. Microbiol.">
        <title>Complete genome sequence of Corynebacterium casei LMG S-19264T (=DSM 44701T), isolated from a smear-ripened cheese.</title>
        <authorList>
            <consortium name="US DOE Joint Genome Institute (JGI-PGF)"/>
            <person name="Walter F."/>
            <person name="Albersmeier A."/>
            <person name="Kalinowski J."/>
            <person name="Ruckert C."/>
        </authorList>
    </citation>
    <scope>NUCLEOTIDE SEQUENCE</scope>
    <source>
        <strain evidence="2">KCTC 42651</strain>
    </source>
</reference>
<dbReference type="NCBIfam" id="TIGR02122">
    <property type="entry name" value="TRAP_TAXI"/>
    <property type="match status" value="1"/>
</dbReference>
<protein>
    <submittedName>
        <fullName evidence="2">C4-dicarboxylate ABC transporter substrate-binding protein</fullName>
    </submittedName>
</protein>
<feature type="chain" id="PRO_5037067512" evidence="1">
    <location>
        <begin position="25"/>
        <end position="316"/>
    </location>
</feature>
<dbReference type="RefSeq" id="WP_189990253.1">
    <property type="nucleotide sequence ID" value="NZ_BMZS01000005.1"/>
</dbReference>
<dbReference type="PANTHER" id="PTHR42941">
    <property type="entry name" value="SLL1037 PROTEIN"/>
    <property type="match status" value="1"/>
</dbReference>
<gene>
    <name evidence="2" type="ORF">GCM10017083_26370</name>
</gene>
<name>A0A918XSB1_9PROT</name>
<sequence>MKKTLTAALAAATLVLSAAGPAAADGRVTLKAAKSGSSYYVMAVQLSEAAKTAAGLDVTVEESQGSVQNVKEAKRRTGGYVFTSPPSLVGNAMAGKKPFEGEDGYDVVRGLFPIPSLTMHWVVRADSGVQSFADLAGKSFIAGGKGSFGERKTHDVFKALGIDDKVSFVDVELNAAVPALKNNQVAGFATAGSYPAPNVTEAAAGTAVRLLGLSAADLEKVKGDQLVIPAGTYPGVDYDVTTISLPVNAYTVASMDDDTAYKLTKAFWTSKAGMTKSNPWWGGVTAGMLANLGAKLHPGAAKYYAEAGVAVPDTVK</sequence>
<dbReference type="Proteomes" id="UP000630353">
    <property type="component" value="Unassembled WGS sequence"/>
</dbReference>
<dbReference type="SUPFAM" id="SSF53850">
    <property type="entry name" value="Periplasmic binding protein-like II"/>
    <property type="match status" value="1"/>
</dbReference>
<evidence type="ECO:0000256" key="1">
    <source>
        <dbReference type="SAM" id="SignalP"/>
    </source>
</evidence>
<keyword evidence="1" id="KW-0732">Signal</keyword>
<dbReference type="AlphaFoldDB" id="A0A918XSB1"/>
<dbReference type="Gene3D" id="3.40.190.10">
    <property type="entry name" value="Periplasmic binding protein-like II"/>
    <property type="match status" value="2"/>
</dbReference>
<feature type="signal peptide" evidence="1">
    <location>
        <begin position="1"/>
        <end position="24"/>
    </location>
</feature>
<accession>A0A918XSB1</accession>
<dbReference type="InterPro" id="IPR011852">
    <property type="entry name" value="TRAP_TAXI"/>
</dbReference>
<evidence type="ECO:0000313" key="3">
    <source>
        <dbReference type="Proteomes" id="UP000630353"/>
    </source>
</evidence>
<organism evidence="2 3">
    <name type="scientific">Thalassobaculum fulvum</name>
    <dbReference type="NCBI Taxonomy" id="1633335"/>
    <lineage>
        <taxon>Bacteria</taxon>
        <taxon>Pseudomonadati</taxon>
        <taxon>Pseudomonadota</taxon>
        <taxon>Alphaproteobacteria</taxon>
        <taxon>Rhodospirillales</taxon>
        <taxon>Thalassobaculaceae</taxon>
        <taxon>Thalassobaculum</taxon>
    </lineage>
</organism>
<dbReference type="PANTHER" id="PTHR42941:SF1">
    <property type="entry name" value="SLL1037 PROTEIN"/>
    <property type="match status" value="1"/>
</dbReference>
<comment type="caution">
    <text evidence="2">The sequence shown here is derived from an EMBL/GenBank/DDBJ whole genome shotgun (WGS) entry which is preliminary data.</text>
</comment>
<dbReference type="Pfam" id="PF16868">
    <property type="entry name" value="NMT1_3"/>
    <property type="match status" value="1"/>
</dbReference>
<evidence type="ECO:0000313" key="2">
    <source>
        <dbReference type="EMBL" id="GHD51666.1"/>
    </source>
</evidence>
<keyword evidence="3" id="KW-1185">Reference proteome</keyword>
<dbReference type="EMBL" id="BMZS01000005">
    <property type="protein sequence ID" value="GHD51666.1"/>
    <property type="molecule type" value="Genomic_DNA"/>
</dbReference>
<proteinExistence type="predicted"/>
<reference evidence="2" key="2">
    <citation type="submission" date="2020-09" db="EMBL/GenBank/DDBJ databases">
        <authorList>
            <person name="Sun Q."/>
            <person name="Kim S."/>
        </authorList>
    </citation>
    <scope>NUCLEOTIDE SEQUENCE</scope>
    <source>
        <strain evidence="2">KCTC 42651</strain>
    </source>
</reference>